<reference evidence="10" key="1">
    <citation type="journal article" date="2019" name="Int. J. Syst. Evol. Microbiol.">
        <title>The Global Catalogue of Microorganisms (GCM) 10K type strain sequencing project: providing services to taxonomists for standard genome sequencing and annotation.</title>
        <authorList>
            <consortium name="The Broad Institute Genomics Platform"/>
            <consortium name="The Broad Institute Genome Sequencing Center for Infectious Disease"/>
            <person name="Wu L."/>
            <person name="Ma J."/>
        </authorList>
    </citation>
    <scope>NUCLEOTIDE SEQUENCE [LARGE SCALE GENOMIC DNA]</scope>
    <source>
        <strain evidence="10">CCUG 54523</strain>
    </source>
</reference>
<evidence type="ECO:0000313" key="10">
    <source>
        <dbReference type="Proteomes" id="UP001597055"/>
    </source>
</evidence>
<dbReference type="Gene3D" id="2.60.40.1280">
    <property type="match status" value="1"/>
</dbReference>
<dbReference type="InterPro" id="IPR008966">
    <property type="entry name" value="Adhesion_dom_sf"/>
</dbReference>
<keyword evidence="3" id="KW-0964">Secreted</keyword>
<evidence type="ECO:0000313" key="9">
    <source>
        <dbReference type="EMBL" id="MFD0791903.1"/>
    </source>
</evidence>
<keyword evidence="4" id="KW-0732">Signal</keyword>
<comment type="caution">
    <text evidence="9">The sequence shown here is derived from an EMBL/GenBank/DDBJ whole genome shotgun (WGS) entry which is preliminary data.</text>
</comment>
<dbReference type="Pfam" id="PF19407">
    <property type="entry name" value="DUF5979"/>
    <property type="match status" value="2"/>
</dbReference>
<feature type="transmembrane region" description="Helical" evidence="6">
    <location>
        <begin position="539"/>
        <end position="559"/>
    </location>
</feature>
<dbReference type="Gene3D" id="2.60.40.740">
    <property type="match status" value="1"/>
</dbReference>
<keyword evidence="6" id="KW-0812">Transmembrane</keyword>
<evidence type="ECO:0000256" key="6">
    <source>
        <dbReference type="SAM" id="Phobius"/>
    </source>
</evidence>
<proteinExistence type="predicted"/>
<dbReference type="Proteomes" id="UP001597055">
    <property type="component" value="Unassembled WGS sequence"/>
</dbReference>
<accession>A0ABW3ALL4</accession>
<dbReference type="RefSeq" id="WP_204979626.1">
    <property type="nucleotide sequence ID" value="NZ_JBHTII010000002.1"/>
</dbReference>
<dbReference type="Pfam" id="PF05737">
    <property type="entry name" value="Collagen_bind"/>
    <property type="match status" value="1"/>
</dbReference>
<feature type="domain" description="DUF5979" evidence="8">
    <location>
        <begin position="312"/>
        <end position="406"/>
    </location>
</feature>
<evidence type="ECO:0000256" key="3">
    <source>
        <dbReference type="ARBA" id="ARBA00022525"/>
    </source>
</evidence>
<dbReference type="InterPro" id="IPR046022">
    <property type="entry name" value="DUF5979"/>
</dbReference>
<feature type="domain" description="DUF5979" evidence="8">
    <location>
        <begin position="414"/>
        <end position="512"/>
    </location>
</feature>
<dbReference type="InterPro" id="IPR011252">
    <property type="entry name" value="Fibrogen-bd_dom1"/>
</dbReference>
<evidence type="ECO:0000256" key="1">
    <source>
        <dbReference type="ARBA" id="ARBA00004191"/>
    </source>
</evidence>
<comment type="subcellular location">
    <subcellularLocation>
        <location evidence="1">Secreted</location>
        <location evidence="1">Cell wall</location>
    </subcellularLocation>
</comment>
<keyword evidence="5" id="KW-0572">Peptidoglycan-anchor</keyword>
<evidence type="ECO:0000256" key="5">
    <source>
        <dbReference type="ARBA" id="ARBA00023088"/>
    </source>
</evidence>
<keyword evidence="2" id="KW-0134">Cell wall</keyword>
<keyword evidence="10" id="KW-1185">Reference proteome</keyword>
<gene>
    <name evidence="9" type="ORF">ACFQ0P_16035</name>
</gene>
<feature type="domain" description="Collagen binding" evidence="7">
    <location>
        <begin position="163"/>
        <end position="282"/>
    </location>
</feature>
<organism evidence="9 10">
    <name type="scientific">Microbacterium insulae</name>
    <dbReference type="NCBI Taxonomy" id="483014"/>
    <lineage>
        <taxon>Bacteria</taxon>
        <taxon>Bacillati</taxon>
        <taxon>Actinomycetota</taxon>
        <taxon>Actinomycetes</taxon>
        <taxon>Micrococcales</taxon>
        <taxon>Microbacteriaceae</taxon>
        <taxon>Microbacterium</taxon>
    </lineage>
</organism>
<evidence type="ECO:0000259" key="8">
    <source>
        <dbReference type="Pfam" id="PF19407"/>
    </source>
</evidence>
<evidence type="ECO:0000259" key="7">
    <source>
        <dbReference type="Pfam" id="PF05737"/>
    </source>
</evidence>
<dbReference type="SUPFAM" id="SSF49401">
    <property type="entry name" value="Bacterial adhesins"/>
    <property type="match status" value="1"/>
</dbReference>
<dbReference type="EMBL" id="JBHTII010000002">
    <property type="protein sequence ID" value="MFD0791903.1"/>
    <property type="molecule type" value="Genomic_DNA"/>
</dbReference>
<sequence length="567" mass="58111">MGVLTALTAAAGGHAAPPFATEATITELDFVQSTVESGEHAELTGTWSLPDNPTPPAGFVIDLPPGLEGDADEFSLVASDGVTEVGRCTVTATQLVCDLDAEYITANPRNLSGTFNFWTTVTTEVTETQEVVFDLGDVSADITVTPAEDTCAPNCEFDGVVNYKGGTYDAETGTIEWVVGVKAPPGGMVGGETVTVVDTPGPGQEILPGTTVRHANAVGIGPTGEPSPVGWRPKPADTYTVSPDGSTVTFVSEPGYFYKVLYTTRVTDGGVARTYTNDAEVAIEGQRTVTVSGEVVRRGGGGTGGGEPVGRFSVTKDVVWHSEPVDIAFTGTFTVTDPQGTTHSGQFEVSDGTTWTSEAFPAGSIVHLEEVLPTEPSSIAWADPVFSVNDFAIPNATVATVELTNEARLATGVFSASKELSGSGAQLVPSDATFLLDYTYPAGPGYEAGGGTLELPADGTAVTSPPLPVGAVVTLAERSPDPVTGAAWGAPHLSTESLVVSADVEVTVTVTNPIISTPPTPLAVDGPPSLASTGGDGSAVAAISVAGLLLVAVGVLTQLRRRRSRVS</sequence>
<keyword evidence="6" id="KW-0472">Membrane</keyword>
<protein>
    <submittedName>
        <fullName evidence="9">DUF5979 domain-containing protein</fullName>
    </submittedName>
</protein>
<evidence type="ECO:0000256" key="4">
    <source>
        <dbReference type="ARBA" id="ARBA00022729"/>
    </source>
</evidence>
<name>A0ABW3ALL4_9MICO</name>
<evidence type="ECO:0000256" key="2">
    <source>
        <dbReference type="ARBA" id="ARBA00022512"/>
    </source>
</evidence>
<dbReference type="InterPro" id="IPR008456">
    <property type="entry name" value="Collagen-bd_dom"/>
</dbReference>
<keyword evidence="6" id="KW-1133">Transmembrane helix</keyword>